<evidence type="ECO:0000256" key="8">
    <source>
        <dbReference type="ARBA" id="ARBA00023136"/>
    </source>
</evidence>
<protein>
    <submittedName>
        <fullName evidence="9">Transmembrane protein 11, mitochondrial</fullName>
    </submittedName>
</protein>
<dbReference type="EMBL" id="JAKMXF010000144">
    <property type="protein sequence ID" value="KAI6656376.1"/>
    <property type="molecule type" value="Genomic_DNA"/>
</dbReference>
<dbReference type="PANTHER" id="PTHR15099:SF2">
    <property type="entry name" value="TRANSMEMBRANE PROTEIN 11, MITOCHONDRIAL"/>
    <property type="match status" value="1"/>
</dbReference>
<evidence type="ECO:0000313" key="9">
    <source>
        <dbReference type="EMBL" id="KAI6656376.1"/>
    </source>
</evidence>
<dbReference type="GO" id="GO:0007007">
    <property type="term" value="P:inner mitochondrial membrane organization"/>
    <property type="evidence" value="ECO:0007669"/>
    <property type="project" value="TreeGrafter"/>
</dbReference>
<sequence length="169" mass="19118">MSTPSNQVPNIPEEYLSYTVIHNYSPNSELELKDALNQNYDVILLSDITLGKRVCNWVQLGNILHKFGVISGVSSLLLNIATQTADWLTGCISVCSIISITIYNTVWRPDIMSCYQLDTRGDFVAQMPLSSVKSQSLMVLVKQDDKYRRFLHNLIGCFLLIQFGLKLRN</sequence>
<comment type="function">
    <text evidence="1">Plays a role in mitochondrial morphogenesis.</text>
</comment>
<gene>
    <name evidence="9" type="ORF">LOD99_1175</name>
</gene>
<proteinExistence type="inferred from homology"/>
<comment type="similarity">
    <text evidence="3">Belongs to the TMEM11 family.</text>
</comment>
<accession>A0AAV7K595</accession>
<keyword evidence="10" id="KW-1185">Reference proteome</keyword>
<evidence type="ECO:0000256" key="3">
    <source>
        <dbReference type="ARBA" id="ARBA00006060"/>
    </source>
</evidence>
<keyword evidence="8" id="KW-0472">Membrane</keyword>
<evidence type="ECO:0000256" key="7">
    <source>
        <dbReference type="ARBA" id="ARBA00023128"/>
    </source>
</evidence>
<name>A0AAV7K595_9METZ</name>
<evidence type="ECO:0000256" key="4">
    <source>
        <dbReference type="ARBA" id="ARBA00022692"/>
    </source>
</evidence>
<reference evidence="9 10" key="1">
    <citation type="journal article" date="2023" name="BMC Biol.">
        <title>The compact genome of the sponge Oopsacas minuta (Hexactinellida) is lacking key metazoan core genes.</title>
        <authorList>
            <person name="Santini S."/>
            <person name="Schenkelaars Q."/>
            <person name="Jourda C."/>
            <person name="Duchesne M."/>
            <person name="Belahbib H."/>
            <person name="Rocher C."/>
            <person name="Selva M."/>
            <person name="Riesgo A."/>
            <person name="Vervoort M."/>
            <person name="Leys S.P."/>
            <person name="Kodjabachian L."/>
            <person name="Le Bivic A."/>
            <person name="Borchiellini C."/>
            <person name="Claverie J.M."/>
            <person name="Renard E."/>
        </authorList>
    </citation>
    <scope>NUCLEOTIDE SEQUENCE [LARGE SCALE GENOMIC DNA]</scope>
    <source>
        <strain evidence="9">SPO-2</strain>
    </source>
</reference>
<keyword evidence="7" id="KW-0496">Mitochondrion</keyword>
<keyword evidence="4 9" id="KW-0812">Transmembrane</keyword>
<evidence type="ECO:0000256" key="1">
    <source>
        <dbReference type="ARBA" id="ARBA00002812"/>
    </source>
</evidence>
<dbReference type="AlphaFoldDB" id="A0AAV7K595"/>
<evidence type="ECO:0000313" key="10">
    <source>
        <dbReference type="Proteomes" id="UP001165289"/>
    </source>
</evidence>
<dbReference type="Proteomes" id="UP001165289">
    <property type="component" value="Unassembled WGS sequence"/>
</dbReference>
<dbReference type="PANTHER" id="PTHR15099">
    <property type="entry name" value="PROTEIN PM1"/>
    <property type="match status" value="1"/>
</dbReference>
<dbReference type="GO" id="GO:0005743">
    <property type="term" value="C:mitochondrial inner membrane"/>
    <property type="evidence" value="ECO:0007669"/>
    <property type="project" value="UniProtKB-SubCell"/>
</dbReference>
<keyword evidence="5" id="KW-0999">Mitochondrion inner membrane</keyword>
<evidence type="ECO:0000256" key="5">
    <source>
        <dbReference type="ARBA" id="ARBA00022792"/>
    </source>
</evidence>
<comment type="subcellular location">
    <subcellularLocation>
        <location evidence="2">Mitochondrion inner membrane</location>
        <topology evidence="2">Multi-pass membrane protein</topology>
    </subcellularLocation>
</comment>
<comment type="caution">
    <text evidence="9">The sequence shown here is derived from an EMBL/GenBank/DDBJ whole genome shotgun (WGS) entry which is preliminary data.</text>
</comment>
<keyword evidence="6" id="KW-1133">Transmembrane helix</keyword>
<evidence type="ECO:0000256" key="2">
    <source>
        <dbReference type="ARBA" id="ARBA00004448"/>
    </source>
</evidence>
<dbReference type="InterPro" id="IPR026120">
    <property type="entry name" value="TMEM11"/>
</dbReference>
<organism evidence="9 10">
    <name type="scientific">Oopsacas minuta</name>
    <dbReference type="NCBI Taxonomy" id="111878"/>
    <lineage>
        <taxon>Eukaryota</taxon>
        <taxon>Metazoa</taxon>
        <taxon>Porifera</taxon>
        <taxon>Hexactinellida</taxon>
        <taxon>Hexasterophora</taxon>
        <taxon>Lyssacinosida</taxon>
        <taxon>Leucopsacidae</taxon>
        <taxon>Oopsacas</taxon>
    </lineage>
</organism>
<dbReference type="Pfam" id="PF14972">
    <property type="entry name" value="Mito_morph_reg"/>
    <property type="match status" value="1"/>
</dbReference>
<evidence type="ECO:0000256" key="6">
    <source>
        <dbReference type="ARBA" id="ARBA00022989"/>
    </source>
</evidence>